<reference evidence="9" key="2">
    <citation type="journal article" date="2021" name="PeerJ">
        <title>Extensive microbial diversity within the chicken gut microbiome revealed by metagenomics and culture.</title>
        <authorList>
            <person name="Gilroy R."/>
            <person name="Ravi A."/>
            <person name="Getino M."/>
            <person name="Pursley I."/>
            <person name="Horton D.L."/>
            <person name="Alikhan N.F."/>
            <person name="Baker D."/>
            <person name="Gharbi K."/>
            <person name="Hall N."/>
            <person name="Watson M."/>
            <person name="Adriaenssens E.M."/>
            <person name="Foster-Nyarko E."/>
            <person name="Jarju S."/>
            <person name="Secka A."/>
            <person name="Antonio M."/>
            <person name="Oren A."/>
            <person name="Chaudhuri R.R."/>
            <person name="La Ragione R."/>
            <person name="Hildebrand F."/>
            <person name="Pallen M.J."/>
        </authorList>
    </citation>
    <scope>NUCLEOTIDE SEQUENCE</scope>
    <source>
        <strain evidence="9">ChiBcec16-1751</strain>
    </source>
</reference>
<comment type="caution">
    <text evidence="9">The sequence shown here is derived from an EMBL/GenBank/DDBJ whole genome shotgun (WGS) entry which is preliminary data.</text>
</comment>
<reference evidence="9" key="1">
    <citation type="submission" date="2020-10" db="EMBL/GenBank/DDBJ databases">
        <authorList>
            <person name="Gilroy R."/>
        </authorList>
    </citation>
    <scope>NUCLEOTIDE SEQUENCE</scope>
    <source>
        <strain evidence="9">ChiBcec16-1751</strain>
    </source>
</reference>
<feature type="transmembrane region" description="Helical" evidence="7">
    <location>
        <begin position="20"/>
        <end position="38"/>
    </location>
</feature>
<keyword evidence="4 7" id="KW-0812">Transmembrane</keyword>
<dbReference type="Proteomes" id="UP000886741">
    <property type="component" value="Unassembled WGS sequence"/>
</dbReference>
<proteinExistence type="predicted"/>
<gene>
    <name evidence="9" type="ORF">IAA83_08165</name>
</gene>
<comment type="pathway">
    <text evidence="2">Cell wall biogenesis; lipoteichoic acid biosynthesis.</text>
</comment>
<evidence type="ECO:0000256" key="5">
    <source>
        <dbReference type="ARBA" id="ARBA00022989"/>
    </source>
</evidence>
<feature type="transmembrane region" description="Helical" evidence="7">
    <location>
        <begin position="84"/>
        <end position="106"/>
    </location>
</feature>
<evidence type="ECO:0000313" key="10">
    <source>
        <dbReference type="Proteomes" id="UP000886741"/>
    </source>
</evidence>
<dbReference type="CDD" id="cd16015">
    <property type="entry name" value="LTA_synthase"/>
    <property type="match status" value="1"/>
</dbReference>
<evidence type="ECO:0000256" key="1">
    <source>
        <dbReference type="ARBA" id="ARBA00004651"/>
    </source>
</evidence>
<dbReference type="PANTHER" id="PTHR47371:SF3">
    <property type="entry name" value="PHOSPHOGLYCEROL TRANSFERASE I"/>
    <property type="match status" value="1"/>
</dbReference>
<feature type="domain" description="Sulfatase N-terminal" evidence="8">
    <location>
        <begin position="259"/>
        <end position="542"/>
    </location>
</feature>
<comment type="subcellular location">
    <subcellularLocation>
        <location evidence="1">Cell membrane</location>
        <topology evidence="1">Multi-pass membrane protein</topology>
    </subcellularLocation>
</comment>
<evidence type="ECO:0000256" key="2">
    <source>
        <dbReference type="ARBA" id="ARBA00004936"/>
    </source>
</evidence>
<keyword evidence="5 7" id="KW-1133">Transmembrane helix</keyword>
<dbReference type="InterPro" id="IPR000917">
    <property type="entry name" value="Sulfatase_N"/>
</dbReference>
<dbReference type="EMBL" id="DVJJ01000120">
    <property type="protein sequence ID" value="HIS65328.1"/>
    <property type="molecule type" value="Genomic_DNA"/>
</dbReference>
<feature type="transmembrane region" description="Helical" evidence="7">
    <location>
        <begin position="166"/>
        <end position="190"/>
    </location>
</feature>
<protein>
    <submittedName>
        <fullName evidence="9">LTA synthase family protein</fullName>
    </submittedName>
</protein>
<sequence>MQIPLKNFKQRAGSAVQKLVQHKVLFALLISFVLNLTLESLCRRSLLKGLQFLVEAPMPFFYGTGIILLTVSLVGLVRRRCFALLLVSIFWITLGVVECVLMSFRITPLTAVDFRLIFSVFSILDVYLNTFQVILIVLVTVAVLAGLVVAFLKLPVSEPVDYLRSGFGCVAAGLYVWGTTVLFTSTGILATQFDNLGNAYNAYGFTYCFSTSLFDRGITQPEDYSPEEVGTVVDELDQEKPEQEEPDSAASGAESKVMPNIVAVQLESFMDVKYLKGLTYSQDPVPNYTALKEFCSTGLLSVPSIGAGTANTEFEILSGMSLDYFGTGEYPYETILQSNVCESVNYALKEEGYVCHAIHNHTGTFYDRNKVYANLGFDTFTSVEYMLRVERNPLGWAKDAPLTAEILKALDSTPGQDMVYTVSVQPHGKYPTEVLDPDQPISVVGELEGINPISFEYYVNQIYETDAFVGQLVQALADRDEPTVLILFGDHLPNFAIQPEYLSKGDLLQTEYVIWNNMGLPKEDEDLEAYQLAATVLGQLGYHDGVLTKLHQERDTNPDYQEDLQMLGYDLLYGDYYAYDGRLPYEPTDLQMGILPITVKRADNLHDELYVTGQNFTECSQVSINGKLRSDTIFINSSTLMLPATTLEPLDVVAVSQVTAQGEALSQSNQFTYVGS</sequence>
<dbReference type="Gene3D" id="3.40.720.10">
    <property type="entry name" value="Alkaline Phosphatase, subunit A"/>
    <property type="match status" value="1"/>
</dbReference>
<dbReference type="GO" id="GO:0005886">
    <property type="term" value="C:plasma membrane"/>
    <property type="evidence" value="ECO:0007669"/>
    <property type="project" value="UniProtKB-SubCell"/>
</dbReference>
<name>A0A9D1FAH9_9FIRM</name>
<evidence type="ECO:0000256" key="6">
    <source>
        <dbReference type="ARBA" id="ARBA00023136"/>
    </source>
</evidence>
<keyword evidence="6 7" id="KW-0472">Membrane</keyword>
<dbReference type="PANTHER" id="PTHR47371">
    <property type="entry name" value="LIPOTEICHOIC ACID SYNTHASE"/>
    <property type="match status" value="1"/>
</dbReference>
<dbReference type="InterPro" id="IPR017850">
    <property type="entry name" value="Alkaline_phosphatase_core_sf"/>
</dbReference>
<evidence type="ECO:0000259" key="8">
    <source>
        <dbReference type="Pfam" id="PF00884"/>
    </source>
</evidence>
<feature type="transmembrane region" description="Helical" evidence="7">
    <location>
        <begin position="126"/>
        <end position="154"/>
    </location>
</feature>
<evidence type="ECO:0000256" key="4">
    <source>
        <dbReference type="ARBA" id="ARBA00022692"/>
    </source>
</evidence>
<evidence type="ECO:0000256" key="3">
    <source>
        <dbReference type="ARBA" id="ARBA00022475"/>
    </source>
</evidence>
<organism evidence="9 10">
    <name type="scientific">Candidatus Avoscillospira avistercoris</name>
    <dbReference type="NCBI Taxonomy" id="2840707"/>
    <lineage>
        <taxon>Bacteria</taxon>
        <taxon>Bacillati</taxon>
        <taxon>Bacillota</taxon>
        <taxon>Clostridia</taxon>
        <taxon>Eubacteriales</taxon>
        <taxon>Oscillospiraceae</taxon>
        <taxon>Oscillospiraceae incertae sedis</taxon>
        <taxon>Candidatus Avoscillospira</taxon>
    </lineage>
</organism>
<keyword evidence="3" id="KW-1003">Cell membrane</keyword>
<dbReference type="InterPro" id="IPR050448">
    <property type="entry name" value="OpgB/LTA_synthase_biosynth"/>
</dbReference>
<dbReference type="SUPFAM" id="SSF53649">
    <property type="entry name" value="Alkaline phosphatase-like"/>
    <property type="match status" value="1"/>
</dbReference>
<dbReference type="AlphaFoldDB" id="A0A9D1FAH9"/>
<accession>A0A9D1FAH9</accession>
<feature type="transmembrane region" description="Helical" evidence="7">
    <location>
        <begin position="58"/>
        <end position="77"/>
    </location>
</feature>
<evidence type="ECO:0000313" key="9">
    <source>
        <dbReference type="EMBL" id="HIS65328.1"/>
    </source>
</evidence>
<evidence type="ECO:0000256" key="7">
    <source>
        <dbReference type="SAM" id="Phobius"/>
    </source>
</evidence>
<dbReference type="Pfam" id="PF00884">
    <property type="entry name" value="Sulfatase"/>
    <property type="match status" value="1"/>
</dbReference>